<protein>
    <submittedName>
        <fullName evidence="1">Uncharacterized protein</fullName>
    </submittedName>
</protein>
<dbReference type="EMBL" id="JWZT01000881">
    <property type="protein sequence ID" value="KII73343.1"/>
    <property type="molecule type" value="Genomic_DNA"/>
</dbReference>
<gene>
    <name evidence="1" type="ORF">RF11_05691</name>
</gene>
<reference evidence="1 2" key="1">
    <citation type="journal article" date="2014" name="Genome Biol. Evol.">
        <title>The genome of the myxosporean Thelohanellus kitauei shows adaptations to nutrient acquisition within its fish host.</title>
        <authorList>
            <person name="Yang Y."/>
            <person name="Xiong J."/>
            <person name="Zhou Z."/>
            <person name="Huo F."/>
            <person name="Miao W."/>
            <person name="Ran C."/>
            <person name="Liu Y."/>
            <person name="Zhang J."/>
            <person name="Feng J."/>
            <person name="Wang M."/>
            <person name="Wang M."/>
            <person name="Wang L."/>
            <person name="Yao B."/>
        </authorList>
    </citation>
    <scope>NUCLEOTIDE SEQUENCE [LARGE SCALE GENOMIC DNA]</scope>
    <source>
        <strain evidence="1">Wuqing</strain>
    </source>
</reference>
<proteinExistence type="predicted"/>
<evidence type="ECO:0000313" key="2">
    <source>
        <dbReference type="Proteomes" id="UP000031668"/>
    </source>
</evidence>
<organism evidence="1 2">
    <name type="scientific">Thelohanellus kitauei</name>
    <name type="common">Myxosporean</name>
    <dbReference type="NCBI Taxonomy" id="669202"/>
    <lineage>
        <taxon>Eukaryota</taxon>
        <taxon>Metazoa</taxon>
        <taxon>Cnidaria</taxon>
        <taxon>Myxozoa</taxon>
        <taxon>Myxosporea</taxon>
        <taxon>Bivalvulida</taxon>
        <taxon>Platysporina</taxon>
        <taxon>Myxobolidae</taxon>
        <taxon>Thelohanellus</taxon>
    </lineage>
</organism>
<dbReference type="Proteomes" id="UP000031668">
    <property type="component" value="Unassembled WGS sequence"/>
</dbReference>
<keyword evidence="2" id="KW-1185">Reference proteome</keyword>
<name>A0A0C2JV90_THEKT</name>
<dbReference type="OrthoDB" id="10509060at2759"/>
<sequence length="1494" mass="173709">MENVRRICQETGLFISLEFVAEKLSSIHEFDSSIYQDVVSETDVENFIKPLRAHIDRISHFLENGTYELTLYANGMSQITPIPLPTLIGLHNDFELIQKNVTISQDLLLELINIAYLKRESFPGLDIVSTTLLLYETLSLYYLKILNIIAETGELKSQNFIPEPVTSSVNKILDLKTVIFNEHYFNNIYNKFAYLNSSKVVTNIILPLTKRRNPFKSSDTFQSGEELNYFLARYNSLMENQKYYMMKFLMQFASRTELNEKILEYIVAFSRYLTDPCFNCYNISEIWITPFIFNQHVLHQFSAFYAPINFISPELFLFTSFMIVAKIARHINLNLKNDATFNYLFRILMFASKYSTELEFTTSDQVFTPSKSTFTFSTLNFLYVIVYSQIMIDKFSLSATQNSKLTSISIDKLVHCMIEYGGFVWLRRLLMENIEYIDTEMVYLVHEFIVNFIVVFSSCISSWFKQLNQTKYSQSILFLRHLLILICDFYGCKNVKKLFGDQNPLKIYFKSFNIKNLELYLPDTQSLTNLRDVSLLNFILKLFASSLRFEMIEILCYTFYGLSNSSITSQYIYKLLETSTFQAIMSSFNPHSMQEVEDYLSWEKLFRIVLDFPIYNDELHLRFGNIHVNRSIPYFVIRLFTVIMTNLPSVVVEICSYNNRDLVASCIKYLSPPEFDLLKSPIFILFKKIIMSDHMCSHLFYLFDRYDFSEHPLTIKESTSFRSDFLRHSRICSSIYMGSKSDSHLIFLTFVRFIKQIVDNYLHPNNINFRSCKVFKIYLMFIYFEIFTNISTKTFSSMFIKWKLTRACLKIFTNIVRYLTISSTKTKSRVLGVTAVPGSSMTFDETLISVGAEICKDMYQNNASTQSLLKTIQDGLMLLSSSSTSSTTTIIISDTLCVIFSYLMEIIELEVLMPDHSSLFSSVMIYSPLSRIISQSRVSETKPFLYELLGILLIPTISDKLIDKFSKIFCSCLKVPGVEHLIAQLLQNQSLFSHKILHQFSLSWDHKISIKSRFGDSISESLANFIVLLYSKGCFDVAESLIFGVNLKDSTFKSAEAWNDYFEKTPYVSFPAILHALYKSDLVLEKSDVLRVHERLLCIISEFISCTPHGRLLLPILRTFRNYDFVNYMLQMMNSRVQEIHRLLSMFNDRYLDYHLRSFGSILNIASADLSDALATTDESRVEKLMNMLISSAYNRTSILVHMAKYSMSINVQTPAFEIEQDSILNAKFAAFLFEKAVDEFRPFSQTTFGMSIKFVNIKKIKHCLRVFRTSESSGPFEQANFDRDQQLFIDYIGKWNRCERISYAKFYLLECVDFCLSCMLVTRSPVLRMLYNSDQELLDIVKNVIDFTFTFSGKMDPLGNRQFNILNTIMCLNSMESFLSSSFSKLSVLCLPQNLTVIIKQLIQHRSNKNANLFNDHEFRQKYYSALFHIKMACDKMIKYSYLRTDKLSHEEFLSSFETVNKCLIANISSESYFTFLMDDYVCESPALQVLIT</sequence>
<accession>A0A0C2JV90</accession>
<evidence type="ECO:0000313" key="1">
    <source>
        <dbReference type="EMBL" id="KII73343.1"/>
    </source>
</evidence>
<comment type="caution">
    <text evidence="1">The sequence shown here is derived from an EMBL/GenBank/DDBJ whole genome shotgun (WGS) entry which is preliminary data.</text>
</comment>